<feature type="compositionally biased region" description="Pro residues" evidence="1">
    <location>
        <begin position="430"/>
        <end position="442"/>
    </location>
</feature>
<evidence type="ECO:0008006" key="3">
    <source>
        <dbReference type="Google" id="ProtNLM"/>
    </source>
</evidence>
<feature type="region of interest" description="Disordered" evidence="1">
    <location>
        <begin position="133"/>
        <end position="169"/>
    </location>
</feature>
<proteinExistence type="predicted"/>
<feature type="region of interest" description="Disordered" evidence="1">
    <location>
        <begin position="333"/>
        <end position="456"/>
    </location>
</feature>
<reference evidence="2" key="1">
    <citation type="submission" date="2021-01" db="EMBL/GenBank/DDBJ databases">
        <authorList>
            <person name="Corre E."/>
            <person name="Pelletier E."/>
            <person name="Niang G."/>
            <person name="Scheremetjew M."/>
            <person name="Finn R."/>
            <person name="Kale V."/>
            <person name="Holt S."/>
            <person name="Cochrane G."/>
            <person name="Meng A."/>
            <person name="Brown T."/>
            <person name="Cohen L."/>
        </authorList>
    </citation>
    <scope>NUCLEOTIDE SEQUENCE</scope>
    <source>
        <strain evidence="2">CCMP3105</strain>
    </source>
</reference>
<evidence type="ECO:0000256" key="1">
    <source>
        <dbReference type="SAM" id="MobiDB-lite"/>
    </source>
</evidence>
<organism evidence="2">
    <name type="scientific">Alexandrium monilatum</name>
    <dbReference type="NCBI Taxonomy" id="311494"/>
    <lineage>
        <taxon>Eukaryota</taxon>
        <taxon>Sar</taxon>
        <taxon>Alveolata</taxon>
        <taxon>Dinophyceae</taxon>
        <taxon>Gonyaulacales</taxon>
        <taxon>Pyrocystaceae</taxon>
        <taxon>Alexandrium</taxon>
    </lineage>
</organism>
<protein>
    <recommendedName>
        <fullName evidence="3">Chorein N-terminal domain-containing protein</fullName>
    </recommendedName>
</protein>
<feature type="compositionally biased region" description="Pro residues" evidence="1">
    <location>
        <begin position="141"/>
        <end position="154"/>
    </location>
</feature>
<evidence type="ECO:0000313" key="2">
    <source>
        <dbReference type="EMBL" id="CAE4649626.1"/>
    </source>
</evidence>
<name>A0A7S4SPQ1_9DINO</name>
<gene>
    <name evidence="2" type="ORF">AMON00008_LOCUS52134</name>
</gene>
<accession>A0A7S4SPQ1</accession>
<sequence>METIVRYILKSYFDDFVEGLDRNIDCSELPVNIRNLKIKHHRIKEEMEDSAFEFTDGTIGRVQLQMSWRGHLEVLADNIVLNFSFYPMKAMKKALLPEAWRKEEDEEDEKEDKEDDAENQVPLDIQRRLAAHPPAQQGPRGSPPQQPPPMPVPPRFCVAHGTSEKRPKAEPRTFECETCRVQLQTNYAEAKLCPPCSEKNGRCMCCGAPAPAPAPGAIPPVDPASGQPGAAAREATPVQGPLGGPAMLQQQPVFCARHGKSEFRPKVEPQERECRSCQAKLQTNYADFAVCPGCSRRDGRCMICGAPADAELPASTPPAAPPPVQVVAAMAEAVDEEELEHERCLPPPPPPLDLSAAPVQPQMPQPPPRRPPPGPGPRGSRASASQGAPRRADTEGAGQPMLPPQGMRQLSMEPQWRPDRPQRNSWPVPGAVPPPEGVPPQWVPRRGRMPLEPDRW</sequence>
<dbReference type="AlphaFoldDB" id="A0A7S4SPQ1"/>
<feature type="compositionally biased region" description="Pro residues" evidence="1">
    <location>
        <begin position="361"/>
        <end position="376"/>
    </location>
</feature>
<dbReference type="EMBL" id="HBNR01073478">
    <property type="protein sequence ID" value="CAE4649626.1"/>
    <property type="molecule type" value="Transcribed_RNA"/>
</dbReference>